<comment type="catalytic activity">
    <reaction evidence="1">
        <text>chorismate = isochorismate</text>
        <dbReference type="Rhea" id="RHEA:18985"/>
        <dbReference type="ChEBI" id="CHEBI:29748"/>
        <dbReference type="ChEBI" id="CHEBI:29780"/>
        <dbReference type="EC" id="5.4.4.2"/>
    </reaction>
</comment>
<evidence type="ECO:0000256" key="4">
    <source>
        <dbReference type="ARBA" id="ARBA00023235"/>
    </source>
</evidence>
<keyword evidence="9" id="KW-1185">Reference proteome</keyword>
<dbReference type="Gene3D" id="3.60.120.10">
    <property type="entry name" value="Anthranilate synthase"/>
    <property type="match status" value="1"/>
</dbReference>
<reference evidence="8 9" key="1">
    <citation type="submission" date="2023-04" db="EMBL/GenBank/DDBJ databases">
        <title>Genome Encyclopedia of Bacteria and Archaea VI: Functional Genomics of Type Strains.</title>
        <authorList>
            <person name="Whitman W."/>
        </authorList>
    </citation>
    <scope>NUCLEOTIDE SEQUENCE [LARGE SCALE GENOMIC DNA]</scope>
    <source>
        <strain evidence="8 9">SG_E_30_P1</strain>
    </source>
</reference>
<dbReference type="InterPro" id="IPR004561">
    <property type="entry name" value="IsoChor_synthase"/>
</dbReference>
<dbReference type="EC" id="5.4.4.2" evidence="3"/>
<dbReference type="Pfam" id="PF00425">
    <property type="entry name" value="Chorismate_bind"/>
    <property type="match status" value="1"/>
</dbReference>
<proteinExistence type="inferred from homology"/>
<organism evidence="8 9">
    <name type="scientific">Antiquaquibacter oligotrophicus</name>
    <dbReference type="NCBI Taxonomy" id="2880260"/>
    <lineage>
        <taxon>Bacteria</taxon>
        <taxon>Bacillati</taxon>
        <taxon>Actinomycetota</taxon>
        <taxon>Actinomycetes</taxon>
        <taxon>Micrococcales</taxon>
        <taxon>Microbacteriaceae</taxon>
        <taxon>Antiquaquibacter</taxon>
    </lineage>
</organism>
<evidence type="ECO:0000256" key="1">
    <source>
        <dbReference type="ARBA" id="ARBA00000799"/>
    </source>
</evidence>
<evidence type="ECO:0000259" key="7">
    <source>
        <dbReference type="Pfam" id="PF00425"/>
    </source>
</evidence>
<dbReference type="SUPFAM" id="SSF56322">
    <property type="entry name" value="ADC synthase"/>
    <property type="match status" value="1"/>
</dbReference>
<evidence type="ECO:0000313" key="9">
    <source>
        <dbReference type="Proteomes" id="UP001160142"/>
    </source>
</evidence>
<dbReference type="GO" id="GO:0008909">
    <property type="term" value="F:isochorismate synthase activity"/>
    <property type="evidence" value="ECO:0007669"/>
    <property type="project" value="UniProtKB-EC"/>
</dbReference>
<dbReference type="InterPro" id="IPR005801">
    <property type="entry name" value="ADC_synthase"/>
</dbReference>
<feature type="region of interest" description="Disordered" evidence="6">
    <location>
        <begin position="121"/>
        <end position="155"/>
    </location>
</feature>
<gene>
    <name evidence="8" type="ORF">M2152_002189</name>
</gene>
<dbReference type="NCBIfam" id="TIGR00543">
    <property type="entry name" value="isochor_syn"/>
    <property type="match status" value="1"/>
</dbReference>
<comment type="caution">
    <text evidence="8">The sequence shown here is derived from an EMBL/GenBank/DDBJ whole genome shotgun (WGS) entry which is preliminary data.</text>
</comment>
<evidence type="ECO:0000256" key="5">
    <source>
        <dbReference type="ARBA" id="ARBA00041564"/>
    </source>
</evidence>
<protein>
    <recommendedName>
        <fullName evidence="3">isochorismate synthase</fullName>
        <ecNumber evidence="3">5.4.4.2</ecNumber>
    </recommendedName>
    <alternativeName>
        <fullName evidence="5">Isochorismate mutase</fullName>
    </alternativeName>
</protein>
<keyword evidence="4 8" id="KW-0413">Isomerase</keyword>
<dbReference type="RefSeq" id="WP_322134300.1">
    <property type="nucleotide sequence ID" value="NZ_CP085036.1"/>
</dbReference>
<sequence>METRVLTVRTVEIDDPGPLIEWTHHLHPAVFVRGGDGIVGFGDRARAQHTGANRIAELGRWWREMCALADVEDEVGLPGTGLVALGSFAFSDGSAEPSRLTIPNVIIGRRDGRSWMTTVDGGLEVSRNPLGPEPRDQLGPGSFTSLEPGRRSRDDYEEGIRRALEAIAEDRVRKVVLARDLVGSIPAMSDRRWLLTRLAERYPDTFTFAMDGLLGSSPETLVRVQGGTMSARVLAGTAARAADDVSDAAAASVLASSSKNRAEHELAVRGVLESLARHTIEVAHSAPFTLKLPNLWHLATDVTGTLERGRTALDLVAALHPTAAVAGSPTDAALELIAELEPLDRGRYAGPVGWVDAHGDGEWAIALRCAQIDEHGTVTAWAGAGIVEGSDPAKELAETDLKFRPIVEALG</sequence>
<name>A0ABT6KSF9_9MICO</name>
<evidence type="ECO:0000256" key="6">
    <source>
        <dbReference type="SAM" id="MobiDB-lite"/>
    </source>
</evidence>
<dbReference type="InterPro" id="IPR015890">
    <property type="entry name" value="Chorismate_C"/>
</dbReference>
<dbReference type="Proteomes" id="UP001160142">
    <property type="component" value="Unassembled WGS sequence"/>
</dbReference>
<comment type="similarity">
    <text evidence="2">Belongs to the isochorismate synthase family.</text>
</comment>
<dbReference type="PANTHER" id="PTHR42839:SF2">
    <property type="entry name" value="ISOCHORISMATE SYNTHASE ENTC"/>
    <property type="match status" value="1"/>
</dbReference>
<dbReference type="PANTHER" id="PTHR42839">
    <property type="entry name" value="ISOCHORISMATE SYNTHASE ENTC"/>
    <property type="match status" value="1"/>
</dbReference>
<evidence type="ECO:0000256" key="3">
    <source>
        <dbReference type="ARBA" id="ARBA00012824"/>
    </source>
</evidence>
<evidence type="ECO:0000313" key="8">
    <source>
        <dbReference type="EMBL" id="MDH6182007.1"/>
    </source>
</evidence>
<evidence type="ECO:0000256" key="2">
    <source>
        <dbReference type="ARBA" id="ARBA00005297"/>
    </source>
</evidence>
<dbReference type="EMBL" id="JARXVQ010000001">
    <property type="protein sequence ID" value="MDH6182007.1"/>
    <property type="molecule type" value="Genomic_DNA"/>
</dbReference>
<feature type="domain" description="Chorismate-utilising enzyme C-terminal" evidence="7">
    <location>
        <begin position="153"/>
        <end position="402"/>
    </location>
</feature>
<accession>A0ABT6KSF9</accession>